<dbReference type="Gene3D" id="2.30.38.10">
    <property type="entry name" value="Luciferase, Domain 3"/>
    <property type="match status" value="1"/>
</dbReference>
<name>B9E1S4_CLOK1</name>
<dbReference type="PANTHER" id="PTHR43201:SF5">
    <property type="entry name" value="MEDIUM-CHAIN ACYL-COA LIGASE ACSF2, MITOCHONDRIAL"/>
    <property type="match status" value="1"/>
</dbReference>
<dbReference type="Pfam" id="PF00501">
    <property type="entry name" value="AMP-binding"/>
    <property type="match status" value="1"/>
</dbReference>
<dbReference type="InterPro" id="IPR000873">
    <property type="entry name" value="AMP-dep_synth/lig_dom"/>
</dbReference>
<comment type="similarity">
    <text evidence="1">Belongs to the ATP-dependent AMP-binding enzyme family.</text>
</comment>
<dbReference type="HOGENOM" id="CLU_000022_59_7_9"/>
<evidence type="ECO:0000259" key="4">
    <source>
        <dbReference type="Pfam" id="PF13193"/>
    </source>
</evidence>
<accession>B9E1S4</accession>
<gene>
    <name evidence="5" type="ordered locus">CKR_1398</name>
</gene>
<dbReference type="Pfam" id="PF13193">
    <property type="entry name" value="AMP-binding_C"/>
    <property type="match status" value="1"/>
</dbReference>
<organism evidence="5 6">
    <name type="scientific">Clostridium kluyveri (strain NBRC 12016)</name>
    <dbReference type="NCBI Taxonomy" id="583346"/>
    <lineage>
        <taxon>Bacteria</taxon>
        <taxon>Bacillati</taxon>
        <taxon>Bacillota</taxon>
        <taxon>Clostridia</taxon>
        <taxon>Eubacteriales</taxon>
        <taxon>Clostridiaceae</taxon>
        <taxon>Clostridium</taxon>
    </lineage>
</organism>
<dbReference type="PROSITE" id="PS00455">
    <property type="entry name" value="AMP_BINDING"/>
    <property type="match status" value="1"/>
</dbReference>
<dbReference type="Gene3D" id="3.40.50.980">
    <property type="match status" value="2"/>
</dbReference>
<protein>
    <recommendedName>
        <fullName evidence="7">2,3-dihydroxybenzoate-AMP ligase</fullName>
    </recommendedName>
</protein>
<dbReference type="Gene3D" id="3.30.300.30">
    <property type="match status" value="1"/>
</dbReference>
<dbReference type="InterPro" id="IPR025110">
    <property type="entry name" value="AMP-bd_C"/>
</dbReference>
<evidence type="ECO:0000313" key="6">
    <source>
        <dbReference type="Proteomes" id="UP000007969"/>
    </source>
</evidence>
<dbReference type="GO" id="GO:0006631">
    <property type="term" value="P:fatty acid metabolic process"/>
    <property type="evidence" value="ECO:0007669"/>
    <property type="project" value="TreeGrafter"/>
</dbReference>
<evidence type="ECO:0000256" key="2">
    <source>
        <dbReference type="ARBA" id="ARBA00022598"/>
    </source>
</evidence>
<dbReference type="EMBL" id="AP009049">
    <property type="protein sequence ID" value="BAH06449.1"/>
    <property type="molecule type" value="Genomic_DNA"/>
</dbReference>
<feature type="domain" description="AMP-dependent synthetase/ligase" evidence="3">
    <location>
        <begin position="34"/>
        <end position="401"/>
    </location>
</feature>
<dbReference type="AlphaFoldDB" id="B9E1S4"/>
<dbReference type="PANTHER" id="PTHR43201">
    <property type="entry name" value="ACYL-COA SYNTHETASE"/>
    <property type="match status" value="1"/>
</dbReference>
<evidence type="ECO:0000256" key="1">
    <source>
        <dbReference type="ARBA" id="ARBA00006432"/>
    </source>
</evidence>
<evidence type="ECO:0008006" key="7">
    <source>
        <dbReference type="Google" id="ProtNLM"/>
    </source>
</evidence>
<feature type="domain" description="AMP-binding enzyme C-terminal" evidence="4">
    <location>
        <begin position="452"/>
        <end position="527"/>
    </location>
</feature>
<proteinExistence type="inferred from homology"/>
<dbReference type="SUPFAM" id="SSF56801">
    <property type="entry name" value="Acetyl-CoA synthetase-like"/>
    <property type="match status" value="1"/>
</dbReference>
<evidence type="ECO:0000259" key="3">
    <source>
        <dbReference type="Pfam" id="PF00501"/>
    </source>
</evidence>
<dbReference type="Proteomes" id="UP000007969">
    <property type="component" value="Chromosome"/>
</dbReference>
<dbReference type="InterPro" id="IPR020845">
    <property type="entry name" value="AMP-binding_CS"/>
</dbReference>
<sequence length="538" mass="60973">MFLVEVNMNLEIKAQLERYYDENAWKHITLGEALENWSEKYKNRTALSDCESDELTYKELSDEVDFYAQGLLNQNINKGDKVLLQLPNSIEFVIISFALFKMGAIPIMGFPAHREVEIKGILEKTGAIAYIARDKYLGFSYTEMIRKIQKEIEIDLKIFILGDNEEYNNFRFLRAKNKITAGNKNKANYKDIALFLLSSGTTGISKLIPLKHCELLYVSEQLGLVTGLNIDTVYLAALPIAHKFTLCCPGTIGTLIFGGKSIICKTTSPDEIIPLIESEKVTITALVPTIANMCIEFLDIDDFDISSLITIQIGGSVLKPSSAKRIEKAFGCTLLQLYGTTEGQITCTRLNDNEFVRFHTQGKVLCKFDKAMIVDDSGIEVPDEEYGELIVRGPYTIYEYYRLEEVNKNCITEDCYFKTGDKARKLKDGNYQIVGRLKEMINRAGEKIIPSEIEEVLLQNKDIIEVQVVGVPDEILGEKIGVFILKNDKEIDLNKIRTYLKEKGLAYFKLPDLVRYVDSWPLTSVGKINKDKLRNLVL</sequence>
<dbReference type="GO" id="GO:0031956">
    <property type="term" value="F:medium-chain fatty acid-CoA ligase activity"/>
    <property type="evidence" value="ECO:0007669"/>
    <property type="project" value="TreeGrafter"/>
</dbReference>
<dbReference type="KEGG" id="ckr:CKR_1398"/>
<evidence type="ECO:0000313" key="5">
    <source>
        <dbReference type="EMBL" id="BAH06449.1"/>
    </source>
</evidence>
<dbReference type="InterPro" id="IPR045851">
    <property type="entry name" value="AMP-bd_C_sf"/>
</dbReference>
<reference evidence="6" key="1">
    <citation type="submission" date="2005-09" db="EMBL/GenBank/DDBJ databases">
        <title>Complete genome sequence of Clostridium kluyveri and comparative genomics of Clostridia species.</title>
        <authorList>
            <person name="Inui M."/>
            <person name="Nonaka H."/>
            <person name="Shinoda Y."/>
            <person name="Ikenaga Y."/>
            <person name="Abe M."/>
            <person name="Naito K."/>
            <person name="Vertes A.A."/>
            <person name="Yukawa H."/>
        </authorList>
    </citation>
    <scope>NUCLEOTIDE SEQUENCE [LARGE SCALE GENOMIC DNA]</scope>
    <source>
        <strain evidence="6">NBRC 12016</strain>
    </source>
</reference>
<keyword evidence="2" id="KW-0436">Ligase</keyword>